<dbReference type="AlphaFoldDB" id="A0A1B0A5K4"/>
<keyword evidence="2" id="KW-1185">Reference proteome</keyword>
<protein>
    <submittedName>
        <fullName evidence="1">Uncharacterized protein</fullName>
    </submittedName>
</protein>
<reference evidence="1" key="2">
    <citation type="submission" date="2020-05" db="UniProtKB">
        <authorList>
            <consortium name="EnsemblMetazoa"/>
        </authorList>
    </citation>
    <scope>IDENTIFICATION</scope>
    <source>
        <strain evidence="1">IAEA</strain>
    </source>
</reference>
<sequence length="123" mass="14005">MYLTLTIMMMMMMMMMIMRMFIVKIAIRIHQASLASLLSLRSLPSLLHYHCYPKVAECFALPRACESSSMKIRGTILEVRKLRLLLDQMLIGHQRDGVSIVDVEIVAITATIDVDPLTVDADY</sequence>
<dbReference type="VEuPathDB" id="VectorBase:GPAI035134"/>
<evidence type="ECO:0000313" key="2">
    <source>
        <dbReference type="Proteomes" id="UP000092445"/>
    </source>
</evidence>
<reference evidence="2" key="1">
    <citation type="submission" date="2014-03" db="EMBL/GenBank/DDBJ databases">
        <authorList>
            <person name="Aksoy S."/>
            <person name="Warren W."/>
            <person name="Wilson R.K."/>
        </authorList>
    </citation>
    <scope>NUCLEOTIDE SEQUENCE [LARGE SCALE GENOMIC DNA]</scope>
    <source>
        <strain evidence="2">IAEA</strain>
    </source>
</reference>
<name>A0A1B0A5K4_GLOPL</name>
<proteinExistence type="predicted"/>
<dbReference type="EnsemblMetazoa" id="GPAI035134-RA">
    <property type="protein sequence ID" value="GPAI035134-PA"/>
    <property type="gene ID" value="GPAI035134"/>
</dbReference>
<evidence type="ECO:0000313" key="1">
    <source>
        <dbReference type="EnsemblMetazoa" id="GPAI035134-PA"/>
    </source>
</evidence>
<dbReference type="Proteomes" id="UP000092445">
    <property type="component" value="Unassembled WGS sequence"/>
</dbReference>
<accession>A0A1B0A5K4</accession>
<organism evidence="1 2">
    <name type="scientific">Glossina pallidipes</name>
    <name type="common">Tsetse fly</name>
    <dbReference type="NCBI Taxonomy" id="7398"/>
    <lineage>
        <taxon>Eukaryota</taxon>
        <taxon>Metazoa</taxon>
        <taxon>Ecdysozoa</taxon>
        <taxon>Arthropoda</taxon>
        <taxon>Hexapoda</taxon>
        <taxon>Insecta</taxon>
        <taxon>Pterygota</taxon>
        <taxon>Neoptera</taxon>
        <taxon>Endopterygota</taxon>
        <taxon>Diptera</taxon>
        <taxon>Brachycera</taxon>
        <taxon>Muscomorpha</taxon>
        <taxon>Hippoboscoidea</taxon>
        <taxon>Glossinidae</taxon>
        <taxon>Glossina</taxon>
    </lineage>
</organism>